<gene>
    <name evidence="1" type="ORF">KIL84_019124</name>
</gene>
<dbReference type="EMBL" id="JAHDVG010000463">
    <property type="protein sequence ID" value="KAH1186375.1"/>
    <property type="molecule type" value="Genomic_DNA"/>
</dbReference>
<proteinExistence type="predicted"/>
<organism evidence="1 2">
    <name type="scientific">Mauremys mutica</name>
    <name type="common">yellowpond turtle</name>
    <dbReference type="NCBI Taxonomy" id="74926"/>
    <lineage>
        <taxon>Eukaryota</taxon>
        <taxon>Metazoa</taxon>
        <taxon>Chordata</taxon>
        <taxon>Craniata</taxon>
        <taxon>Vertebrata</taxon>
        <taxon>Euteleostomi</taxon>
        <taxon>Archelosauria</taxon>
        <taxon>Testudinata</taxon>
        <taxon>Testudines</taxon>
        <taxon>Cryptodira</taxon>
        <taxon>Durocryptodira</taxon>
        <taxon>Testudinoidea</taxon>
        <taxon>Geoemydidae</taxon>
        <taxon>Geoemydinae</taxon>
        <taxon>Mauremys</taxon>
    </lineage>
</organism>
<keyword evidence="2" id="KW-1185">Reference proteome</keyword>
<name>A0A9D4BAD2_9SAUR</name>
<protein>
    <submittedName>
        <fullName evidence="1">Uncharacterized protein</fullName>
    </submittedName>
</protein>
<dbReference type="AlphaFoldDB" id="A0A9D4BAD2"/>
<evidence type="ECO:0000313" key="2">
    <source>
        <dbReference type="Proteomes" id="UP000827986"/>
    </source>
</evidence>
<comment type="caution">
    <text evidence="1">The sequence shown here is derived from an EMBL/GenBank/DDBJ whole genome shotgun (WGS) entry which is preliminary data.</text>
</comment>
<evidence type="ECO:0000313" key="1">
    <source>
        <dbReference type="EMBL" id="KAH1186375.1"/>
    </source>
</evidence>
<dbReference type="Proteomes" id="UP000827986">
    <property type="component" value="Unassembled WGS sequence"/>
</dbReference>
<sequence length="101" mass="10751">MPINTKECKNVNSQGLDLHMTLCPYREVRDRKSYSTPISPLQGQPGYLGSRCGRVRDSVCLVSCMARGGEGGALTPPCPPVYPPVQVAGVSGWQFGAGIGQ</sequence>
<reference evidence="1" key="1">
    <citation type="submission" date="2021-09" db="EMBL/GenBank/DDBJ databases">
        <title>The genome of Mauremys mutica provides insights into the evolution of semi-aquatic lifestyle.</title>
        <authorList>
            <person name="Gong S."/>
            <person name="Gao Y."/>
        </authorList>
    </citation>
    <scope>NUCLEOTIDE SEQUENCE</scope>
    <source>
        <strain evidence="1">MM-2020</strain>
        <tissue evidence="1">Muscle</tissue>
    </source>
</reference>
<accession>A0A9D4BAD2</accession>